<keyword evidence="3" id="KW-1185">Reference proteome</keyword>
<keyword evidence="1" id="KW-0812">Transmembrane</keyword>
<dbReference type="Proteomes" id="UP001528823">
    <property type="component" value="Unassembled WGS sequence"/>
</dbReference>
<gene>
    <name evidence="2" type="ORF">ORQ98_09790</name>
</gene>
<evidence type="ECO:0000256" key="1">
    <source>
        <dbReference type="SAM" id="Phobius"/>
    </source>
</evidence>
<feature type="transmembrane region" description="Helical" evidence="1">
    <location>
        <begin position="176"/>
        <end position="198"/>
    </location>
</feature>
<feature type="transmembrane region" description="Helical" evidence="1">
    <location>
        <begin position="254"/>
        <end position="280"/>
    </location>
</feature>
<feature type="transmembrane region" description="Helical" evidence="1">
    <location>
        <begin position="333"/>
        <end position="354"/>
    </location>
</feature>
<dbReference type="RefSeq" id="WP_274688622.1">
    <property type="nucleotide sequence ID" value="NZ_JAPMOU010000010.1"/>
</dbReference>
<feature type="transmembrane region" description="Helical" evidence="1">
    <location>
        <begin position="27"/>
        <end position="45"/>
    </location>
</feature>
<keyword evidence="1" id="KW-1133">Transmembrane helix</keyword>
<evidence type="ECO:0000313" key="3">
    <source>
        <dbReference type="Proteomes" id="UP001528823"/>
    </source>
</evidence>
<feature type="transmembrane region" description="Helical" evidence="1">
    <location>
        <begin position="392"/>
        <end position="411"/>
    </location>
</feature>
<sequence length="769" mass="87429">MAFNYNTAKVANCTHLSILQSITQNRLTLADVLALIVGSVYILYINHPFYLFADASVIGWYDEFDLGIVHEMLYLKSGALDFNHQMAGGASLASSNFHANGLNIYHYLCQAIGLKWGTITFRLAGQWLFFITLYFWIRSLCQTQQLKFQQSSTIFLIPALSCIGSLLAAYSQPYVYGWALAGYGYTFISLSLFALIVLSGNLTFYSKLTVLLFLALLQSSLFSMVVVFAFQLPSFLLLAALLMKDNRKLNYRQIIFFCIIAEAAVMLFSISEVSSILAIADESARLNRFDNFNALFNRNGLSISEAFMKGVENFTNAYYSGLFSLGKIEQPGLFPNPTGLLLILGCIIVIHVAIFKKLTAIFLFVLFFIVSYGHSLLSVFPFFSTYRWDQIAIFNHQFFVLLAIPLLVNIYQWPASGEKNIILLNYFGKIIPVICCMLFSYHLYVSSYNMLFRTYAELKSGNTWATSKAITLSAEQYTNHRSFSYSTYNPKPEFGIFWGLNMLDGVRPSFSWRRTAFWFHTLSKTEKSNWHTHRQTNFSLNGTHFPALSMGSVRYVISSVKLPQFSNEKQLIKSKSVCEYTVLCSVFDYVNSKLKPISAVKDVYMYELEHPWEMAFYPSNIIISDFSDTTPEYFNQLKHLEKHNVLFPTELSQWINKKVHNKRSSKPDITFSSNGYILSNILDSSLVILNQEYSQNWTAYCDTGKAQDVVRAEIVPVNGIMMAIKIPNKCKSLRVTYNNKSLLYGILGLIKPDLLVAESDNYISTVASM</sequence>
<proteinExistence type="predicted"/>
<evidence type="ECO:0000313" key="2">
    <source>
        <dbReference type="EMBL" id="MDE1462265.1"/>
    </source>
</evidence>
<feature type="transmembrane region" description="Helical" evidence="1">
    <location>
        <begin position="360"/>
        <end position="380"/>
    </location>
</feature>
<feature type="transmembrane region" description="Helical" evidence="1">
    <location>
        <begin position="153"/>
        <end position="170"/>
    </location>
</feature>
<organism evidence="2 3">
    <name type="scientific">Spartinivicinus poritis</name>
    <dbReference type="NCBI Taxonomy" id="2994640"/>
    <lineage>
        <taxon>Bacteria</taxon>
        <taxon>Pseudomonadati</taxon>
        <taxon>Pseudomonadota</taxon>
        <taxon>Gammaproteobacteria</taxon>
        <taxon>Oceanospirillales</taxon>
        <taxon>Zooshikellaceae</taxon>
        <taxon>Spartinivicinus</taxon>
    </lineage>
</organism>
<feature type="transmembrane region" description="Helical" evidence="1">
    <location>
        <begin position="124"/>
        <end position="141"/>
    </location>
</feature>
<dbReference type="EMBL" id="JAPMOU010000010">
    <property type="protein sequence ID" value="MDE1462265.1"/>
    <property type="molecule type" value="Genomic_DNA"/>
</dbReference>
<reference evidence="2 3" key="1">
    <citation type="submission" date="2022-11" db="EMBL/GenBank/DDBJ databases">
        <title>Spartinivicinus poritis sp. nov., isolated from scleractinian coral Porites lutea.</title>
        <authorList>
            <person name="Zhang G."/>
            <person name="Cai L."/>
            <person name="Wei Q."/>
        </authorList>
    </citation>
    <scope>NUCLEOTIDE SEQUENCE [LARGE SCALE GENOMIC DNA]</scope>
    <source>
        <strain evidence="2 3">A2-2</strain>
    </source>
</reference>
<comment type="caution">
    <text evidence="2">The sequence shown here is derived from an EMBL/GenBank/DDBJ whole genome shotgun (WGS) entry which is preliminary data.</text>
</comment>
<keyword evidence="1" id="KW-0472">Membrane</keyword>
<protein>
    <submittedName>
        <fullName evidence="2">Uncharacterized protein</fullName>
    </submittedName>
</protein>
<feature type="transmembrane region" description="Helical" evidence="1">
    <location>
        <begin position="423"/>
        <end position="444"/>
    </location>
</feature>
<name>A0ABT5U7C0_9GAMM</name>
<feature type="transmembrane region" description="Helical" evidence="1">
    <location>
        <begin position="210"/>
        <end position="242"/>
    </location>
</feature>
<accession>A0ABT5U7C0</accession>